<evidence type="ECO:0000313" key="3">
    <source>
        <dbReference type="EMBL" id="GAP03754.1"/>
    </source>
</evidence>
<keyword evidence="1" id="KW-0812">Transmembrane</keyword>
<dbReference type="Proteomes" id="UP000064514">
    <property type="component" value="Unassembled WGS sequence"/>
</dbReference>
<proteinExistence type="predicted"/>
<dbReference type="EMBL" id="CAUZLT010000001">
    <property type="protein sequence ID" value="CAK1230902.1"/>
    <property type="molecule type" value="Genomic_DNA"/>
</dbReference>
<feature type="transmembrane region" description="Helical" evidence="1">
    <location>
        <begin position="31"/>
        <end position="51"/>
    </location>
</feature>
<evidence type="ECO:0000313" key="4">
    <source>
        <dbReference type="Proteomes" id="UP001314262"/>
    </source>
</evidence>
<gene>
    <name evidence="3" type="ORF">FTRO_0013010</name>
    <name evidence="2" type="ORF">R53137_KAKDMLNK_00347</name>
</gene>
<feature type="transmembrane region" description="Helical" evidence="1">
    <location>
        <begin position="7"/>
        <end position="25"/>
    </location>
</feature>
<keyword evidence="1" id="KW-1133">Transmembrane helix</keyword>
<evidence type="ECO:0000313" key="2">
    <source>
        <dbReference type="EMBL" id="CAK1230902.1"/>
    </source>
</evidence>
<name>A0A3F3GYU7_9LACO</name>
<keyword evidence="4" id="KW-1185">Reference proteome</keyword>
<keyword evidence="1" id="KW-0472">Membrane</keyword>
<evidence type="ECO:0000256" key="1">
    <source>
        <dbReference type="SAM" id="Phobius"/>
    </source>
</evidence>
<protein>
    <submittedName>
        <fullName evidence="3">Uncharacterized protein</fullName>
    </submittedName>
</protein>
<accession>A0A3F3GYU7</accession>
<reference evidence="2 4" key="2">
    <citation type="submission" date="2023-10" db="EMBL/GenBank/DDBJ databases">
        <authorList>
            <person name="Botero Cardona J."/>
        </authorList>
    </citation>
    <scope>NUCLEOTIDE SEQUENCE [LARGE SCALE GENOMIC DNA]</scope>
    <source>
        <strain evidence="2 4">R-53137</strain>
    </source>
</reference>
<dbReference type="EMBL" id="DF968078">
    <property type="protein sequence ID" value="GAP03754.1"/>
    <property type="molecule type" value="Genomic_DNA"/>
</dbReference>
<dbReference type="Proteomes" id="UP001314262">
    <property type="component" value="Unassembled WGS sequence"/>
</dbReference>
<dbReference type="AlphaFoldDB" id="A0A3F3GYU7"/>
<sequence>MSTRFKQVISYAVLVAFTVIILNHLDVQELVYDILVLILIPIEVLIIQYVFKNKK</sequence>
<organism evidence="3">
    <name type="scientific">Fructobacillus tropaeoli</name>
    <dbReference type="NCBI Taxonomy" id="709323"/>
    <lineage>
        <taxon>Bacteria</taxon>
        <taxon>Bacillati</taxon>
        <taxon>Bacillota</taxon>
        <taxon>Bacilli</taxon>
        <taxon>Lactobacillales</taxon>
        <taxon>Lactobacillaceae</taxon>
        <taxon>Fructobacillus</taxon>
    </lineage>
</organism>
<reference evidence="3" key="1">
    <citation type="journal article" date="2015" name="BMC Genomics">
        <title>Comparative genomics of Fructobacillus spp. and Leuconostoc spp. reveals niche-specific evolution of Fructobacillus spp.</title>
        <authorList>
            <person name="Endo A."/>
            <person name="Tanizawa Y."/>
            <person name="Tanaka N."/>
            <person name="Maeno S."/>
            <person name="Kumar H."/>
            <person name="Shiwa Y."/>
            <person name="Okada S."/>
            <person name="Yoshikawa H."/>
            <person name="Dicks L."/>
            <person name="Nakagawa J."/>
            <person name="Arita M."/>
        </authorList>
    </citation>
    <scope>NUCLEOTIDE SEQUENCE [LARGE SCALE GENOMIC DNA]</scope>
    <source>
        <strain evidence="3">F214-1</strain>
    </source>
</reference>